<accession>A0ABZ2K864</accession>
<dbReference type="GO" id="GO:0008237">
    <property type="term" value="F:metallopeptidase activity"/>
    <property type="evidence" value="ECO:0007669"/>
    <property type="project" value="UniProtKB-KW"/>
</dbReference>
<feature type="transmembrane region" description="Helical" evidence="1">
    <location>
        <begin position="64"/>
        <end position="84"/>
    </location>
</feature>
<keyword evidence="1" id="KW-1133">Transmembrane helix</keyword>
<feature type="transmembrane region" description="Helical" evidence="1">
    <location>
        <begin position="124"/>
        <end position="146"/>
    </location>
</feature>
<feature type="transmembrane region" description="Helical" evidence="1">
    <location>
        <begin position="280"/>
        <end position="299"/>
    </location>
</feature>
<dbReference type="Proteomes" id="UP001379533">
    <property type="component" value="Chromosome"/>
</dbReference>
<evidence type="ECO:0000259" key="2">
    <source>
        <dbReference type="Pfam" id="PF02517"/>
    </source>
</evidence>
<sequence length="313" mass="35823">MFLRPHTADALAAGGTSTLARIGHVFFPVPALLVVLPLIYLFFRNTWRELDEDAHEHRGHMISLGVTDLRPFVALPLCALILTMQDYYGGRFFFEEVIKPYLADFELTHPGAFKLAKYDELYGFAWWVTARVVGYVFVPFAVWKIAFRQDSLLDFGLRTRGFFKHAWIYGMFLAIVLPAMWIVSRNPDFGTYYPFYKLSSRSWCDFLLWEAMYIAQFFALEIFFRGWWLGALRKSFGSGAIFAMAVPYCMIHYGKPYLEANGAIVAGIALGSLSMKTKSIYQGFLVHVTVAVLMDWLALSHRHALPTQFWAPG</sequence>
<evidence type="ECO:0000313" key="3">
    <source>
        <dbReference type="EMBL" id="WXA93039.1"/>
    </source>
</evidence>
<gene>
    <name evidence="3" type="ORF">LZC95_42130</name>
</gene>
<dbReference type="RefSeq" id="WP_394843638.1">
    <property type="nucleotide sequence ID" value="NZ_CP089982.1"/>
</dbReference>
<feature type="transmembrane region" description="Helical" evidence="1">
    <location>
        <begin position="166"/>
        <end position="184"/>
    </location>
</feature>
<keyword evidence="3" id="KW-0482">Metalloprotease</keyword>
<protein>
    <submittedName>
        <fullName evidence="3">CPBP family intramembrane metalloprotease</fullName>
    </submittedName>
</protein>
<keyword evidence="3" id="KW-0645">Protease</keyword>
<feature type="transmembrane region" description="Helical" evidence="1">
    <location>
        <begin position="206"/>
        <end position="224"/>
    </location>
</feature>
<organism evidence="3 4">
    <name type="scientific">Pendulispora brunnea</name>
    <dbReference type="NCBI Taxonomy" id="2905690"/>
    <lineage>
        <taxon>Bacteria</taxon>
        <taxon>Pseudomonadati</taxon>
        <taxon>Myxococcota</taxon>
        <taxon>Myxococcia</taxon>
        <taxon>Myxococcales</taxon>
        <taxon>Sorangiineae</taxon>
        <taxon>Pendulisporaceae</taxon>
        <taxon>Pendulispora</taxon>
    </lineage>
</organism>
<keyword evidence="1" id="KW-0812">Transmembrane</keyword>
<reference evidence="3 4" key="1">
    <citation type="submission" date="2021-12" db="EMBL/GenBank/DDBJ databases">
        <title>Discovery of the Pendulisporaceae a myxobacterial family with distinct sporulation behavior and unique specialized metabolism.</title>
        <authorList>
            <person name="Garcia R."/>
            <person name="Popoff A."/>
            <person name="Bader C.D."/>
            <person name="Loehr J."/>
            <person name="Walesch S."/>
            <person name="Walt C."/>
            <person name="Boldt J."/>
            <person name="Bunk B."/>
            <person name="Haeckl F.J.F.P.J."/>
            <person name="Gunesch A.P."/>
            <person name="Birkelbach J."/>
            <person name="Nuebel U."/>
            <person name="Pietschmann T."/>
            <person name="Bach T."/>
            <person name="Mueller R."/>
        </authorList>
    </citation>
    <scope>NUCLEOTIDE SEQUENCE [LARGE SCALE GENOMIC DNA]</scope>
    <source>
        <strain evidence="3 4">MSr12523</strain>
    </source>
</reference>
<dbReference type="InterPro" id="IPR003675">
    <property type="entry name" value="Rce1/LyrA-like_dom"/>
</dbReference>
<evidence type="ECO:0000256" key="1">
    <source>
        <dbReference type="SAM" id="Phobius"/>
    </source>
</evidence>
<name>A0ABZ2K864_9BACT</name>
<feature type="transmembrane region" description="Helical" evidence="1">
    <location>
        <begin position="236"/>
        <end position="253"/>
    </location>
</feature>
<dbReference type="Pfam" id="PF02517">
    <property type="entry name" value="Rce1-like"/>
    <property type="match status" value="1"/>
</dbReference>
<feature type="domain" description="CAAX prenyl protease 2/Lysostaphin resistance protein A-like" evidence="2">
    <location>
        <begin position="206"/>
        <end position="290"/>
    </location>
</feature>
<keyword evidence="1" id="KW-0472">Membrane</keyword>
<feature type="transmembrane region" description="Helical" evidence="1">
    <location>
        <begin position="25"/>
        <end position="43"/>
    </location>
</feature>
<proteinExistence type="predicted"/>
<evidence type="ECO:0000313" key="4">
    <source>
        <dbReference type="Proteomes" id="UP001379533"/>
    </source>
</evidence>
<dbReference type="EMBL" id="CP089982">
    <property type="protein sequence ID" value="WXA93039.1"/>
    <property type="molecule type" value="Genomic_DNA"/>
</dbReference>
<keyword evidence="3" id="KW-0378">Hydrolase</keyword>
<keyword evidence="4" id="KW-1185">Reference proteome</keyword>